<name>A0AA41YWY1_9HYPH</name>
<proteinExistence type="predicted"/>
<feature type="region of interest" description="Disordered" evidence="1">
    <location>
        <begin position="78"/>
        <end position="102"/>
    </location>
</feature>
<dbReference type="AlphaFoldDB" id="A0AA41YWY1"/>
<keyword evidence="4" id="KW-1185">Reference proteome</keyword>
<gene>
    <name evidence="3" type="ORF">M8523_00300</name>
</gene>
<dbReference type="Proteomes" id="UP001165667">
    <property type="component" value="Unassembled WGS sequence"/>
</dbReference>
<sequence>MRTFLIPLIGATALAGSTLSTLAQNSTAAGAADGAAAGSAAAGPIGGLVGGVTGAAVGTAAGVTGAVLGAPAAVAPPTTVRRSTCVTEPDGSQRCDSVETTN</sequence>
<dbReference type="RefSeq" id="WP_282582826.1">
    <property type="nucleotide sequence ID" value="NZ_JAMOIM010000001.1"/>
</dbReference>
<comment type="caution">
    <text evidence="3">The sequence shown here is derived from an EMBL/GenBank/DDBJ whole genome shotgun (WGS) entry which is preliminary data.</text>
</comment>
<accession>A0AA41YWY1</accession>
<reference evidence="3" key="1">
    <citation type="submission" date="2022-05" db="EMBL/GenBank/DDBJ databases">
        <authorList>
            <person name="Pankratov T."/>
        </authorList>
    </citation>
    <scope>NUCLEOTIDE SEQUENCE</scope>
    <source>
        <strain evidence="3">BP6-180914</strain>
    </source>
</reference>
<protein>
    <recommendedName>
        <fullName evidence="5">Glycine zipper domain-containing protein</fullName>
    </recommendedName>
</protein>
<keyword evidence="2" id="KW-0732">Signal</keyword>
<feature type="chain" id="PRO_5041204152" description="Glycine zipper domain-containing protein" evidence="2">
    <location>
        <begin position="24"/>
        <end position="102"/>
    </location>
</feature>
<evidence type="ECO:0000256" key="2">
    <source>
        <dbReference type="SAM" id="SignalP"/>
    </source>
</evidence>
<evidence type="ECO:0000313" key="3">
    <source>
        <dbReference type="EMBL" id="MCW6506458.1"/>
    </source>
</evidence>
<feature type="compositionally biased region" description="Basic and acidic residues" evidence="1">
    <location>
        <begin position="91"/>
        <end position="102"/>
    </location>
</feature>
<evidence type="ECO:0008006" key="5">
    <source>
        <dbReference type="Google" id="ProtNLM"/>
    </source>
</evidence>
<feature type="signal peptide" evidence="2">
    <location>
        <begin position="1"/>
        <end position="23"/>
    </location>
</feature>
<evidence type="ECO:0000313" key="4">
    <source>
        <dbReference type="Proteomes" id="UP001165667"/>
    </source>
</evidence>
<organism evidence="3 4">
    <name type="scientific">Lichenifustis flavocetrariae</name>
    <dbReference type="NCBI Taxonomy" id="2949735"/>
    <lineage>
        <taxon>Bacteria</taxon>
        <taxon>Pseudomonadati</taxon>
        <taxon>Pseudomonadota</taxon>
        <taxon>Alphaproteobacteria</taxon>
        <taxon>Hyphomicrobiales</taxon>
        <taxon>Lichenihabitantaceae</taxon>
        <taxon>Lichenifustis</taxon>
    </lineage>
</organism>
<evidence type="ECO:0000256" key="1">
    <source>
        <dbReference type="SAM" id="MobiDB-lite"/>
    </source>
</evidence>
<dbReference type="EMBL" id="JAMOIM010000001">
    <property type="protein sequence ID" value="MCW6506458.1"/>
    <property type="molecule type" value="Genomic_DNA"/>
</dbReference>